<dbReference type="InterPro" id="IPR016155">
    <property type="entry name" value="Mopterin_synth/thiamin_S_b"/>
</dbReference>
<organism evidence="1">
    <name type="scientific">marine metagenome</name>
    <dbReference type="NCBI Taxonomy" id="408172"/>
    <lineage>
        <taxon>unclassified sequences</taxon>
        <taxon>metagenomes</taxon>
        <taxon>ecological metagenomes</taxon>
    </lineage>
</organism>
<gene>
    <name evidence="1" type="ORF">METZ01_LOCUS156261</name>
</gene>
<dbReference type="InterPro" id="IPR012675">
    <property type="entry name" value="Beta-grasp_dom_sf"/>
</dbReference>
<protein>
    <recommendedName>
        <fullName evidence="2">Ubiquitin Mut7-C domain-containing protein</fullName>
    </recommendedName>
</protein>
<reference evidence="1" key="1">
    <citation type="submission" date="2018-05" db="EMBL/GenBank/DDBJ databases">
        <authorList>
            <person name="Lanie J.A."/>
            <person name="Ng W.-L."/>
            <person name="Kazmierczak K.M."/>
            <person name="Andrzejewski T.M."/>
            <person name="Davidsen T.M."/>
            <person name="Wayne K.J."/>
            <person name="Tettelin H."/>
            <person name="Glass J.I."/>
            <person name="Rusch D."/>
            <person name="Podicherti R."/>
            <person name="Tsui H.-C.T."/>
            <person name="Winkler M.E."/>
        </authorList>
    </citation>
    <scope>NUCLEOTIDE SEQUENCE</scope>
</reference>
<sequence>MDSGFRIHRNTGLCDLGSDSATCGLEISLTRHGGVVRIEVNHDGEALSVESEGPITISELLEKLGIPSSTVLAVHGDTIVPHTSRIESDISLELIVVSSGG</sequence>
<evidence type="ECO:0000313" key="1">
    <source>
        <dbReference type="EMBL" id="SVB03407.1"/>
    </source>
</evidence>
<accession>A0A382AR21</accession>
<dbReference type="AlphaFoldDB" id="A0A382AR21"/>
<name>A0A382AR21_9ZZZZ</name>
<proteinExistence type="predicted"/>
<dbReference type="SUPFAM" id="SSF54285">
    <property type="entry name" value="MoaD/ThiS"/>
    <property type="match status" value="1"/>
</dbReference>
<evidence type="ECO:0008006" key="2">
    <source>
        <dbReference type="Google" id="ProtNLM"/>
    </source>
</evidence>
<dbReference type="Gene3D" id="3.10.20.30">
    <property type="match status" value="1"/>
</dbReference>
<dbReference type="EMBL" id="UINC01026264">
    <property type="protein sequence ID" value="SVB03407.1"/>
    <property type="molecule type" value="Genomic_DNA"/>
</dbReference>